<keyword evidence="1" id="KW-0812">Transmembrane</keyword>
<dbReference type="RefSeq" id="WP_379048451.1">
    <property type="nucleotide sequence ID" value="NZ_JBHULZ010000041.1"/>
</dbReference>
<keyword evidence="1" id="KW-0472">Membrane</keyword>
<name>A0ABW5SGN2_9FLAO</name>
<gene>
    <name evidence="2" type="ORF">ACFSQ0_11645</name>
</gene>
<keyword evidence="3" id="KW-1185">Reference proteome</keyword>
<keyword evidence="1" id="KW-1133">Transmembrane helix</keyword>
<proteinExistence type="predicted"/>
<dbReference type="Pfam" id="PF11138">
    <property type="entry name" value="DUF2911"/>
    <property type="match status" value="1"/>
</dbReference>
<accession>A0ABW5SGN2</accession>
<organism evidence="2 3">
    <name type="scientific">Mesonia sediminis</name>
    <dbReference type="NCBI Taxonomy" id="1703946"/>
    <lineage>
        <taxon>Bacteria</taxon>
        <taxon>Pseudomonadati</taxon>
        <taxon>Bacteroidota</taxon>
        <taxon>Flavobacteriia</taxon>
        <taxon>Flavobacteriales</taxon>
        <taxon>Flavobacteriaceae</taxon>
        <taxon>Mesonia</taxon>
    </lineage>
</organism>
<dbReference type="EMBL" id="JBHULZ010000041">
    <property type="protein sequence ID" value="MFD2698648.1"/>
    <property type="molecule type" value="Genomic_DNA"/>
</dbReference>
<dbReference type="Proteomes" id="UP001597357">
    <property type="component" value="Unassembled WGS sequence"/>
</dbReference>
<evidence type="ECO:0000256" key="1">
    <source>
        <dbReference type="SAM" id="Phobius"/>
    </source>
</evidence>
<comment type="caution">
    <text evidence="2">The sequence shown here is derived from an EMBL/GenBank/DDBJ whole genome shotgun (WGS) entry which is preliminary data.</text>
</comment>
<feature type="transmembrane region" description="Helical" evidence="1">
    <location>
        <begin position="5"/>
        <end position="22"/>
    </location>
</feature>
<reference evidence="3" key="1">
    <citation type="journal article" date="2019" name="Int. J. Syst. Evol. Microbiol.">
        <title>The Global Catalogue of Microorganisms (GCM) 10K type strain sequencing project: providing services to taxonomists for standard genome sequencing and annotation.</title>
        <authorList>
            <consortium name="The Broad Institute Genomics Platform"/>
            <consortium name="The Broad Institute Genome Sequencing Center for Infectious Disease"/>
            <person name="Wu L."/>
            <person name="Ma J."/>
        </authorList>
    </citation>
    <scope>NUCLEOTIDE SEQUENCE [LARGE SCALE GENOMIC DNA]</scope>
    <source>
        <strain evidence="3">KCTC 42255</strain>
    </source>
</reference>
<sequence>MKRSIRIFLILLIGGIIGFFLIKNQTKSHSPEETVHYRTGNLKVEVFYNRPAKRGREIFGELVPFNQVWRTGANEATTFSVNQAVQVDGSLLEAGRYTLWTIPQPDSWKIIFNKKMYAWGIDLSTQEAARDEAYDALIIEVPTQKLPETVERFSIHFEKQNHLHYMVFSWDQTQVSFAFDKLNKKA</sequence>
<evidence type="ECO:0000313" key="3">
    <source>
        <dbReference type="Proteomes" id="UP001597357"/>
    </source>
</evidence>
<dbReference type="InterPro" id="IPR021314">
    <property type="entry name" value="DUF2911"/>
</dbReference>
<evidence type="ECO:0000313" key="2">
    <source>
        <dbReference type="EMBL" id="MFD2698648.1"/>
    </source>
</evidence>
<protein>
    <submittedName>
        <fullName evidence="2">DUF2911 domain-containing protein</fullName>
    </submittedName>
</protein>